<keyword evidence="1" id="KW-1133">Transmembrane helix</keyword>
<feature type="domain" description="K-box" evidence="2">
    <location>
        <begin position="1"/>
        <end position="94"/>
    </location>
</feature>
<keyword evidence="4" id="KW-1185">Reference proteome</keyword>
<feature type="transmembrane region" description="Helical" evidence="1">
    <location>
        <begin position="135"/>
        <end position="156"/>
    </location>
</feature>
<dbReference type="Proteomes" id="UP001153076">
    <property type="component" value="Unassembled WGS sequence"/>
</dbReference>
<dbReference type="EMBL" id="JAKOGI010000058">
    <property type="protein sequence ID" value="KAJ8446211.1"/>
    <property type="molecule type" value="Genomic_DNA"/>
</dbReference>
<proteinExistence type="predicted"/>
<evidence type="ECO:0000313" key="3">
    <source>
        <dbReference type="EMBL" id="KAJ8446211.1"/>
    </source>
</evidence>
<dbReference type="PROSITE" id="PS51297">
    <property type="entry name" value="K_BOX"/>
    <property type="match status" value="1"/>
</dbReference>
<keyword evidence="1" id="KW-0472">Membrane</keyword>
<sequence length="190" mass="21390">MYQQVQALREEINNAEQKMKHYLGHDLGLGPGPGPLLLEELHKHEQQLESSLSLIRARKEQMLQHDNGNMYHWLMGAGQVHEQQQQQVPEQLPLYGEDEPINSTVLQLATTSSSSQFFPFHLHATQPHLQDYGNLILLSFCPLLIGFSHEFLVAYLNLPDPAKTGLTLGGVVFVVVVVSLIELLSYICLL</sequence>
<evidence type="ECO:0000259" key="2">
    <source>
        <dbReference type="PROSITE" id="PS51297"/>
    </source>
</evidence>
<gene>
    <name evidence="3" type="ORF">Cgig2_015982</name>
</gene>
<name>A0A9Q1KNY7_9CARY</name>
<accession>A0A9Q1KNY7</accession>
<evidence type="ECO:0000313" key="4">
    <source>
        <dbReference type="Proteomes" id="UP001153076"/>
    </source>
</evidence>
<organism evidence="3 4">
    <name type="scientific">Carnegiea gigantea</name>
    <dbReference type="NCBI Taxonomy" id="171969"/>
    <lineage>
        <taxon>Eukaryota</taxon>
        <taxon>Viridiplantae</taxon>
        <taxon>Streptophyta</taxon>
        <taxon>Embryophyta</taxon>
        <taxon>Tracheophyta</taxon>
        <taxon>Spermatophyta</taxon>
        <taxon>Magnoliopsida</taxon>
        <taxon>eudicotyledons</taxon>
        <taxon>Gunneridae</taxon>
        <taxon>Pentapetalae</taxon>
        <taxon>Caryophyllales</taxon>
        <taxon>Cactineae</taxon>
        <taxon>Cactaceae</taxon>
        <taxon>Cactoideae</taxon>
        <taxon>Echinocereeae</taxon>
        <taxon>Carnegiea</taxon>
    </lineage>
</organism>
<comment type="caution">
    <text evidence="3">The sequence shown here is derived from an EMBL/GenBank/DDBJ whole genome shotgun (WGS) entry which is preliminary data.</text>
</comment>
<protein>
    <recommendedName>
        <fullName evidence="2">K-box domain-containing protein</fullName>
    </recommendedName>
</protein>
<reference evidence="3" key="1">
    <citation type="submission" date="2022-04" db="EMBL/GenBank/DDBJ databases">
        <title>Carnegiea gigantea Genome sequencing and assembly v2.</title>
        <authorList>
            <person name="Copetti D."/>
            <person name="Sanderson M.J."/>
            <person name="Burquez A."/>
            <person name="Wojciechowski M.F."/>
        </authorList>
    </citation>
    <scope>NUCLEOTIDE SEQUENCE</scope>
    <source>
        <strain evidence="3">SGP5-SGP5p</strain>
        <tissue evidence="3">Aerial part</tissue>
    </source>
</reference>
<dbReference type="Pfam" id="PF01486">
    <property type="entry name" value="K-box"/>
    <property type="match status" value="1"/>
</dbReference>
<dbReference type="GO" id="GO:0005634">
    <property type="term" value="C:nucleus"/>
    <property type="evidence" value="ECO:0007669"/>
    <property type="project" value="InterPro"/>
</dbReference>
<dbReference type="AlphaFoldDB" id="A0A9Q1KNY7"/>
<feature type="transmembrane region" description="Helical" evidence="1">
    <location>
        <begin position="168"/>
        <end position="189"/>
    </location>
</feature>
<dbReference type="GO" id="GO:0003700">
    <property type="term" value="F:DNA-binding transcription factor activity"/>
    <property type="evidence" value="ECO:0007669"/>
    <property type="project" value="InterPro"/>
</dbReference>
<evidence type="ECO:0000256" key="1">
    <source>
        <dbReference type="SAM" id="Phobius"/>
    </source>
</evidence>
<keyword evidence="1" id="KW-0812">Transmembrane</keyword>
<dbReference type="InterPro" id="IPR002487">
    <property type="entry name" value="TF_Kbox"/>
</dbReference>